<dbReference type="AlphaFoldDB" id="A0A4P7QER8"/>
<feature type="compositionally biased region" description="Low complexity" evidence="1">
    <location>
        <begin position="403"/>
        <end position="419"/>
    </location>
</feature>
<feature type="compositionally biased region" description="Gly residues" evidence="1">
    <location>
        <begin position="482"/>
        <end position="491"/>
    </location>
</feature>
<dbReference type="OrthoDB" id="4428152at2"/>
<feature type="compositionally biased region" description="Low complexity" evidence="1">
    <location>
        <begin position="465"/>
        <end position="481"/>
    </location>
</feature>
<proteinExistence type="predicted"/>
<keyword evidence="3" id="KW-1185">Reference proteome</keyword>
<evidence type="ECO:0000313" key="3">
    <source>
        <dbReference type="Proteomes" id="UP000296352"/>
    </source>
</evidence>
<name>A0A4P7QER8_9CORY</name>
<feature type="compositionally biased region" description="Gly residues" evidence="1">
    <location>
        <begin position="507"/>
        <end position="520"/>
    </location>
</feature>
<reference evidence="2 3" key="1">
    <citation type="submission" date="2019-04" db="EMBL/GenBank/DDBJ databases">
        <title>Corynebacterium endometrii sp. nov., isolated from the uterus of a cow with endometritis.</title>
        <authorList>
            <person name="Ballas P."/>
            <person name="Ruckert C."/>
            <person name="Wagener K."/>
            <person name="Drillich M."/>
            <person name="Kaempfer P."/>
            <person name="Busse H.-J."/>
            <person name="Ehling-Schulz M."/>
        </authorList>
    </citation>
    <scope>NUCLEOTIDE SEQUENCE [LARGE SCALE GENOMIC DNA]</scope>
    <source>
        <strain evidence="2 3">LMM-1653</strain>
    </source>
</reference>
<organism evidence="2 3">
    <name type="scientific">Corynebacterium endometrii</name>
    <dbReference type="NCBI Taxonomy" id="2488819"/>
    <lineage>
        <taxon>Bacteria</taxon>
        <taxon>Bacillati</taxon>
        <taxon>Actinomycetota</taxon>
        <taxon>Actinomycetes</taxon>
        <taxon>Mycobacteriales</taxon>
        <taxon>Corynebacteriaceae</taxon>
        <taxon>Corynebacterium</taxon>
    </lineage>
</organism>
<feature type="compositionally biased region" description="Low complexity" evidence="1">
    <location>
        <begin position="492"/>
        <end position="506"/>
    </location>
</feature>
<sequence length="563" mass="55647">MQADLDNLAQSSFRLRKLASIIISEAAALDSPVSAGFSTIVGVSEAGGIHGQTLSGHSGSADALLRGLGERLNTIAQLLADNATAVDSQDQANSTGLALADHGGRVEDSSVALSMLSEIPADPILVASPIVNVGASLEGLDMALKATSTSQLTDTAHRWVELSAQLDEVKSTIQSTVEELSEANDADFVNAAADALGQVANSAGYFMDHALAMAARADKLAGIITIVGYNTHAASFVIGSVPDPVLKSAAEQGLLSLQQQMLQSGVTGSIPPSTPMVMPAEDTSGDIASVGLNSIAGPGHRYNTDDLTWPQEFIDAIDRGDVGPGSFEVTDGSITGLRDVGGMSQSAIDDTVATANAYRDYALAEAGYLPPTGMAGLDAVGTHAAGAQPVGGNGSAMHLSPNTTSFGTSSSASGLPSQLGAGGSSLGSASLGALTGAGLGSTNGAGRVLSPSVGGGLPVSGSGSGAAPSGGAPAGTHPGASASGGGLGGGSHATAGGHPRGATGAHGSAGGYGAGSPGRYGKGEGKKIKTVTSRVEINKNKRDLLGQRKAVVPGVLGSWIRQQ</sequence>
<dbReference type="Proteomes" id="UP000296352">
    <property type="component" value="Chromosome"/>
</dbReference>
<dbReference type="RefSeq" id="WP_136140674.1">
    <property type="nucleotide sequence ID" value="NZ_CP039247.1"/>
</dbReference>
<dbReference type="EMBL" id="CP039247">
    <property type="protein sequence ID" value="QCB27860.1"/>
    <property type="molecule type" value="Genomic_DNA"/>
</dbReference>
<evidence type="ECO:0000256" key="1">
    <source>
        <dbReference type="SAM" id="MobiDB-lite"/>
    </source>
</evidence>
<evidence type="ECO:0008006" key="4">
    <source>
        <dbReference type="Google" id="ProtNLM"/>
    </source>
</evidence>
<feature type="region of interest" description="Disordered" evidence="1">
    <location>
        <begin position="391"/>
        <end position="424"/>
    </location>
</feature>
<accession>A0A4P7QER8</accession>
<protein>
    <recommendedName>
        <fullName evidence="4">PPE family protein</fullName>
    </recommendedName>
</protein>
<gene>
    <name evidence="2" type="ORF">CENDO_02810</name>
</gene>
<evidence type="ECO:0000313" key="2">
    <source>
        <dbReference type="EMBL" id="QCB27860.1"/>
    </source>
</evidence>
<dbReference type="KEGG" id="cee:CENDO_02810"/>
<feature type="region of interest" description="Disordered" evidence="1">
    <location>
        <begin position="459"/>
        <end position="527"/>
    </location>
</feature>